<feature type="region of interest" description="Disordered" evidence="1">
    <location>
        <begin position="125"/>
        <end position="153"/>
    </location>
</feature>
<dbReference type="AlphaFoldDB" id="A0A934QY47"/>
<keyword evidence="3" id="KW-1185">Reference proteome</keyword>
<name>A0A934QY47_9PSEU</name>
<evidence type="ECO:0000313" key="3">
    <source>
        <dbReference type="Proteomes" id="UP000635245"/>
    </source>
</evidence>
<dbReference type="RefSeq" id="WP_200324372.1">
    <property type="nucleotide sequence ID" value="NZ_JAENJH010000010.1"/>
</dbReference>
<organism evidence="2 3">
    <name type="scientific">Prauserella cavernicola</name>
    <dbReference type="NCBI Taxonomy" id="2800127"/>
    <lineage>
        <taxon>Bacteria</taxon>
        <taxon>Bacillati</taxon>
        <taxon>Actinomycetota</taxon>
        <taxon>Actinomycetes</taxon>
        <taxon>Pseudonocardiales</taxon>
        <taxon>Pseudonocardiaceae</taxon>
        <taxon>Prauserella</taxon>
    </lineage>
</organism>
<dbReference type="EMBL" id="JAENJH010000010">
    <property type="protein sequence ID" value="MBK1788450.1"/>
    <property type="molecule type" value="Genomic_DNA"/>
</dbReference>
<reference evidence="2" key="1">
    <citation type="submission" date="2020-12" db="EMBL/GenBank/DDBJ databases">
        <title>Prauserella sp. ASG 168, a novel actinomycete isolated from cave rock.</title>
        <authorList>
            <person name="Suriyachadkun C."/>
        </authorList>
    </citation>
    <scope>NUCLEOTIDE SEQUENCE</scope>
    <source>
        <strain evidence="2">ASG 168</strain>
    </source>
</reference>
<proteinExistence type="predicted"/>
<dbReference type="Proteomes" id="UP000635245">
    <property type="component" value="Unassembled WGS sequence"/>
</dbReference>
<evidence type="ECO:0000256" key="1">
    <source>
        <dbReference type="SAM" id="MobiDB-lite"/>
    </source>
</evidence>
<dbReference type="InterPro" id="IPR012349">
    <property type="entry name" value="Split_barrel_FMN-bd"/>
</dbReference>
<evidence type="ECO:0000313" key="2">
    <source>
        <dbReference type="EMBL" id="MBK1788450.1"/>
    </source>
</evidence>
<sequence length="153" mass="16312">MDALELTHSDCLRLVCAHGHSHTAMVAVDGETPVPLACFVQDGGDVLVPTGIDPTLTRAATGRPVTISFAGEHSSWTVTGVGLARPLDHHDRPAFQHVLALRYAFDNGIHVRIARLSGQRVALLPIPEQRDSSPAPAGRQRRASPDASSSTTR</sequence>
<protein>
    <submittedName>
        <fullName evidence="2">Uncharacterized protein</fullName>
    </submittedName>
</protein>
<dbReference type="Gene3D" id="2.30.110.10">
    <property type="entry name" value="Electron Transport, Fmn-binding Protein, Chain A"/>
    <property type="match status" value="1"/>
</dbReference>
<comment type="caution">
    <text evidence="2">The sequence shown here is derived from an EMBL/GenBank/DDBJ whole genome shotgun (WGS) entry which is preliminary data.</text>
</comment>
<gene>
    <name evidence="2" type="ORF">JHE00_29320</name>
</gene>
<accession>A0A934QY47</accession>